<dbReference type="EMBL" id="JGZJ01000005">
    <property type="protein sequence ID" value="KFI83724.1"/>
    <property type="molecule type" value="Genomic_DNA"/>
</dbReference>
<gene>
    <name evidence="3" type="ORF">BPULL_1014</name>
</gene>
<evidence type="ECO:0000259" key="1">
    <source>
        <dbReference type="Pfam" id="PF01548"/>
    </source>
</evidence>
<organism evidence="3 4">
    <name type="scientific">Bifidobacterium pullorum</name>
    <dbReference type="NCBI Taxonomy" id="78448"/>
    <lineage>
        <taxon>Bacteria</taxon>
        <taxon>Bacillati</taxon>
        <taxon>Actinomycetota</taxon>
        <taxon>Actinomycetes</taxon>
        <taxon>Bifidobacteriales</taxon>
        <taxon>Bifidobacteriaceae</taxon>
        <taxon>Bifidobacterium</taxon>
    </lineage>
</organism>
<reference evidence="3 4" key="1">
    <citation type="submission" date="2014-03" db="EMBL/GenBank/DDBJ databases">
        <title>Genomics of Bifidobacteria.</title>
        <authorList>
            <person name="Ventura M."/>
            <person name="Milani C."/>
            <person name="Lugli G.A."/>
        </authorList>
    </citation>
    <scope>NUCLEOTIDE SEQUENCE [LARGE SCALE GENOMIC DNA]</scope>
    <source>
        <strain evidence="3 4">LMG 21816</strain>
    </source>
</reference>
<comment type="caution">
    <text evidence="3">The sequence shown here is derived from an EMBL/GenBank/DDBJ whole genome shotgun (WGS) entry which is preliminary data.</text>
</comment>
<dbReference type="GO" id="GO:0003677">
    <property type="term" value="F:DNA binding"/>
    <property type="evidence" value="ECO:0007669"/>
    <property type="project" value="InterPro"/>
</dbReference>
<dbReference type="GO" id="GO:0004803">
    <property type="term" value="F:transposase activity"/>
    <property type="evidence" value="ECO:0007669"/>
    <property type="project" value="InterPro"/>
</dbReference>
<dbReference type="Proteomes" id="UP000029109">
    <property type="component" value="Unassembled WGS sequence"/>
</dbReference>
<evidence type="ECO:0000313" key="3">
    <source>
        <dbReference type="EMBL" id="KFI83724.1"/>
    </source>
</evidence>
<evidence type="ECO:0000313" key="4">
    <source>
        <dbReference type="Proteomes" id="UP000029109"/>
    </source>
</evidence>
<sequence>MWLPGPGVMIARRSRRPGGERTKETAMQANDIGVWLGLDVGKESHHACALDRNGDKVHDKPLGQDETEIRDLLSRLSERGRVLLVVDQPNTIGSLPLAVARDMGVAVAYLPGGAMRKAAQLLPGDAKTDERDAYVIAFTALHMPSTLRDCGSDDETLAGLKVLSGYDEDLAWETTRHVNRLRSLLLQIHPAFERALKSDRITSDTVLALLERYGGPAGMRRTGIARVSEWARSRKLRNSAAIVASLFDAIGRQTVTVAGTEAAETVIPAIARQLMELKRQRREVAGRVERLLENHPLLTVLTSMPGIAAKTGSQILLAIDGDITRFENSARLAAYAGIAPVTRRSGTSIRGEHPSRGGNKRLKNALWQSAFIAAFHDPESNAYYRRKRAEGKRHNAAIICLARRRCDVLYSMLKNGTLYQPKQTDLAKAA</sequence>
<dbReference type="Pfam" id="PF02371">
    <property type="entry name" value="Transposase_20"/>
    <property type="match status" value="1"/>
</dbReference>
<dbReference type="GO" id="GO:0006313">
    <property type="term" value="P:DNA transposition"/>
    <property type="evidence" value="ECO:0007669"/>
    <property type="project" value="InterPro"/>
</dbReference>
<evidence type="ECO:0000259" key="2">
    <source>
        <dbReference type="Pfam" id="PF02371"/>
    </source>
</evidence>
<dbReference type="NCBIfam" id="NF033542">
    <property type="entry name" value="transpos_IS110"/>
    <property type="match status" value="1"/>
</dbReference>
<dbReference type="PANTHER" id="PTHR33055:SF3">
    <property type="entry name" value="PUTATIVE TRANSPOSASE FOR IS117-RELATED"/>
    <property type="match status" value="1"/>
</dbReference>
<dbReference type="Pfam" id="PF01548">
    <property type="entry name" value="DEDD_Tnp_IS110"/>
    <property type="match status" value="1"/>
</dbReference>
<dbReference type="AlphaFoldDB" id="A0A7V8KRJ6"/>
<accession>A0A7V8KRJ6</accession>
<proteinExistence type="predicted"/>
<protein>
    <submittedName>
        <fullName evidence="3">Transposase</fullName>
    </submittedName>
</protein>
<feature type="domain" description="Transposase IS110-like N-terminal" evidence="1">
    <location>
        <begin position="36"/>
        <end position="190"/>
    </location>
</feature>
<feature type="domain" description="Transposase IS116/IS110/IS902 C-terminal" evidence="2">
    <location>
        <begin position="300"/>
        <end position="385"/>
    </location>
</feature>
<dbReference type="InterPro" id="IPR003346">
    <property type="entry name" value="Transposase_20"/>
</dbReference>
<name>A0A7V8KRJ6_9BIFI</name>
<dbReference type="InterPro" id="IPR002525">
    <property type="entry name" value="Transp_IS110-like_N"/>
</dbReference>
<dbReference type="InterPro" id="IPR047650">
    <property type="entry name" value="Transpos_IS110"/>
</dbReference>
<dbReference type="PANTHER" id="PTHR33055">
    <property type="entry name" value="TRANSPOSASE FOR INSERTION SEQUENCE ELEMENT IS1111A"/>
    <property type="match status" value="1"/>
</dbReference>